<feature type="transmembrane region" description="Helical" evidence="2">
    <location>
        <begin position="443"/>
        <end position="462"/>
    </location>
</feature>
<protein>
    <recommendedName>
        <fullName evidence="3">J domain-containing protein</fullName>
    </recommendedName>
</protein>
<dbReference type="Gene3D" id="1.10.287.110">
    <property type="entry name" value="DnaJ domain"/>
    <property type="match status" value="1"/>
</dbReference>
<dbReference type="PROSITE" id="PS00636">
    <property type="entry name" value="DNAJ_1"/>
    <property type="match status" value="1"/>
</dbReference>
<evidence type="ECO:0000256" key="2">
    <source>
        <dbReference type="SAM" id="Phobius"/>
    </source>
</evidence>
<evidence type="ECO:0000259" key="3">
    <source>
        <dbReference type="PROSITE" id="PS50076"/>
    </source>
</evidence>
<dbReference type="InterPro" id="IPR018253">
    <property type="entry name" value="DnaJ_domain_CS"/>
</dbReference>
<evidence type="ECO:0000313" key="5">
    <source>
        <dbReference type="Proteomes" id="UP000799423"/>
    </source>
</evidence>
<dbReference type="CDD" id="cd06257">
    <property type="entry name" value="DnaJ"/>
    <property type="match status" value="1"/>
</dbReference>
<keyword evidence="2" id="KW-0812">Transmembrane</keyword>
<dbReference type="Proteomes" id="UP000799423">
    <property type="component" value="Unassembled WGS sequence"/>
</dbReference>
<dbReference type="OrthoDB" id="445556at2759"/>
<dbReference type="SUPFAM" id="SSF46565">
    <property type="entry name" value="Chaperone J-domain"/>
    <property type="match status" value="1"/>
</dbReference>
<dbReference type="InterPro" id="IPR001623">
    <property type="entry name" value="DnaJ_domain"/>
</dbReference>
<keyword evidence="5" id="KW-1185">Reference proteome</keyword>
<evidence type="ECO:0000313" key="4">
    <source>
        <dbReference type="EMBL" id="KAF2851138.1"/>
    </source>
</evidence>
<sequence>MSWGAAGGVFLGQARHAQAKAEEARSNTMVNAAESRAGEGVSTGPGFKGQRRGAARNGHRGRGAAVEEGGVSVVCVEWAPGVAGVAGWRRRVPCVACWPGVVQHESGTGSLPVLQRWLILAGCKVRSHMVQYMVAGHTTVLIAAPARASAWCSLMHGSSPRRHWHMWACASTSTSTHWSGRVPHYLEQTPFTHHVTPTPPPPSPEPGTCAPSAPSPASHCATMLSKKPSVLLSSYANLPSLCPGASPPPAADASWSCRHRCQPPHSRGACQTRQYAYHVDPPNPNPNHIHNHIHNLDPLHWPDAVKPHSTPTPYQILQCGKRDAYTKHRFYALVKLYHPDQCHPASAVAKLPLHVRLERYRMLVAAHDILSDVEKRKAYDAWGHGWAGHHNTPSQSQQRDWEYDSKRWATDPRNNATWEDWERWHAENNGHPHDSDASRTVQMSNFTFIALVFAFVTIGGVVQGTRFTTFNNSVIERREQIHREASVELRRSQHATMSGDRDERIRTFLEHRMSTIEGEQSYQRLLPPADDCAPDAVRRQ</sequence>
<evidence type="ECO:0000256" key="1">
    <source>
        <dbReference type="SAM" id="MobiDB-lite"/>
    </source>
</evidence>
<feature type="compositionally biased region" description="Basic residues" evidence="1">
    <location>
        <begin position="49"/>
        <end position="61"/>
    </location>
</feature>
<keyword evidence="2" id="KW-0472">Membrane</keyword>
<dbReference type="AlphaFoldDB" id="A0A6A7BAB2"/>
<feature type="domain" description="J" evidence="3">
    <location>
        <begin position="312"/>
        <end position="383"/>
    </location>
</feature>
<feature type="region of interest" description="Disordered" evidence="1">
    <location>
        <begin position="191"/>
        <end position="213"/>
    </location>
</feature>
<name>A0A6A7BAB2_9PLEO</name>
<gene>
    <name evidence="4" type="ORF">T440DRAFT_529043</name>
</gene>
<accession>A0A6A7BAB2</accession>
<dbReference type="InterPro" id="IPR036869">
    <property type="entry name" value="J_dom_sf"/>
</dbReference>
<keyword evidence="2" id="KW-1133">Transmembrane helix</keyword>
<dbReference type="PROSITE" id="PS50076">
    <property type="entry name" value="DNAJ_2"/>
    <property type="match status" value="1"/>
</dbReference>
<organism evidence="4 5">
    <name type="scientific">Plenodomus tracheiphilus IPT5</name>
    <dbReference type="NCBI Taxonomy" id="1408161"/>
    <lineage>
        <taxon>Eukaryota</taxon>
        <taxon>Fungi</taxon>
        <taxon>Dikarya</taxon>
        <taxon>Ascomycota</taxon>
        <taxon>Pezizomycotina</taxon>
        <taxon>Dothideomycetes</taxon>
        <taxon>Pleosporomycetidae</taxon>
        <taxon>Pleosporales</taxon>
        <taxon>Pleosporineae</taxon>
        <taxon>Leptosphaeriaceae</taxon>
        <taxon>Plenodomus</taxon>
    </lineage>
</organism>
<dbReference type="EMBL" id="MU006303">
    <property type="protein sequence ID" value="KAF2851138.1"/>
    <property type="molecule type" value="Genomic_DNA"/>
</dbReference>
<reference evidence="4" key="1">
    <citation type="submission" date="2020-01" db="EMBL/GenBank/DDBJ databases">
        <authorList>
            <consortium name="DOE Joint Genome Institute"/>
            <person name="Haridas S."/>
            <person name="Albert R."/>
            <person name="Binder M."/>
            <person name="Bloem J."/>
            <person name="Labutti K."/>
            <person name="Salamov A."/>
            <person name="Andreopoulos B."/>
            <person name="Baker S.E."/>
            <person name="Barry K."/>
            <person name="Bills G."/>
            <person name="Bluhm B.H."/>
            <person name="Cannon C."/>
            <person name="Castanera R."/>
            <person name="Culley D.E."/>
            <person name="Daum C."/>
            <person name="Ezra D."/>
            <person name="Gonzalez J.B."/>
            <person name="Henrissat B."/>
            <person name="Kuo A."/>
            <person name="Liang C."/>
            <person name="Lipzen A."/>
            <person name="Lutzoni F."/>
            <person name="Magnuson J."/>
            <person name="Mondo S."/>
            <person name="Nolan M."/>
            <person name="Ohm R."/>
            <person name="Pangilinan J."/>
            <person name="Park H.-J."/>
            <person name="Ramirez L."/>
            <person name="Alfaro M."/>
            <person name="Sun H."/>
            <person name="Tritt A."/>
            <person name="Yoshinaga Y."/>
            <person name="Zwiers L.-H."/>
            <person name="Turgeon B.G."/>
            <person name="Goodwin S.B."/>
            <person name="Spatafora J.W."/>
            <person name="Crous P.W."/>
            <person name="Grigoriev I.V."/>
        </authorList>
    </citation>
    <scope>NUCLEOTIDE SEQUENCE</scope>
    <source>
        <strain evidence="4">IPT5</strain>
    </source>
</reference>
<feature type="region of interest" description="Disordered" evidence="1">
    <location>
        <begin position="35"/>
        <end position="61"/>
    </location>
</feature>
<proteinExistence type="predicted"/>